<keyword evidence="4" id="KW-0597">Phosphoprotein</keyword>
<keyword evidence="9" id="KW-0442">Lipid degradation</keyword>
<dbReference type="GO" id="GO:0019369">
    <property type="term" value="P:arachidonate metabolic process"/>
    <property type="evidence" value="ECO:0007669"/>
    <property type="project" value="TreeGrafter"/>
</dbReference>
<dbReference type="CDD" id="cd00519">
    <property type="entry name" value="Lipase_3"/>
    <property type="match status" value="1"/>
</dbReference>
<evidence type="ECO:0000256" key="11">
    <source>
        <dbReference type="ARBA" id="ARBA00023098"/>
    </source>
</evidence>
<evidence type="ECO:0000256" key="4">
    <source>
        <dbReference type="ARBA" id="ARBA00022553"/>
    </source>
</evidence>
<organism evidence="17 18">
    <name type="scientific">Arthroderma otae (strain ATCC MYA-4605 / CBS 113480)</name>
    <name type="common">Microsporum canis</name>
    <dbReference type="NCBI Taxonomy" id="554155"/>
    <lineage>
        <taxon>Eukaryota</taxon>
        <taxon>Fungi</taxon>
        <taxon>Dikarya</taxon>
        <taxon>Ascomycota</taxon>
        <taxon>Pezizomycotina</taxon>
        <taxon>Eurotiomycetes</taxon>
        <taxon>Eurotiomycetidae</taxon>
        <taxon>Onygenales</taxon>
        <taxon>Arthrodermataceae</taxon>
        <taxon>Microsporum</taxon>
    </lineage>
</organism>
<keyword evidence="8" id="KW-0106">Calcium</keyword>
<feature type="compositionally biased region" description="Polar residues" evidence="15">
    <location>
        <begin position="533"/>
        <end position="549"/>
    </location>
</feature>
<feature type="compositionally biased region" description="Polar residues" evidence="15">
    <location>
        <begin position="427"/>
        <end position="436"/>
    </location>
</feature>
<accession>C5FKL7</accession>
<evidence type="ECO:0000256" key="13">
    <source>
        <dbReference type="ARBA" id="ARBA00024531"/>
    </source>
</evidence>
<dbReference type="GO" id="GO:0005886">
    <property type="term" value="C:plasma membrane"/>
    <property type="evidence" value="ECO:0007669"/>
    <property type="project" value="UniProtKB-SubCell"/>
</dbReference>
<evidence type="ECO:0000256" key="6">
    <source>
        <dbReference type="ARBA" id="ARBA00022723"/>
    </source>
</evidence>
<keyword evidence="11" id="KW-0443">Lipid metabolism</keyword>
<feature type="compositionally biased region" description="Polar residues" evidence="15">
    <location>
        <begin position="392"/>
        <end position="407"/>
    </location>
</feature>
<comment type="cofactor">
    <cofactor evidence="1">
        <name>Ca(2+)</name>
        <dbReference type="ChEBI" id="CHEBI:29108"/>
    </cofactor>
</comment>
<evidence type="ECO:0000256" key="12">
    <source>
        <dbReference type="ARBA" id="ARBA00023136"/>
    </source>
</evidence>
<dbReference type="PANTHER" id="PTHR45792">
    <property type="entry name" value="DIACYLGLYCEROL LIPASE HOMOLOG-RELATED"/>
    <property type="match status" value="1"/>
</dbReference>
<feature type="compositionally biased region" description="Polar residues" evidence="15">
    <location>
        <begin position="511"/>
        <end position="524"/>
    </location>
</feature>
<evidence type="ECO:0000256" key="7">
    <source>
        <dbReference type="ARBA" id="ARBA00022801"/>
    </source>
</evidence>
<evidence type="ECO:0000259" key="16">
    <source>
        <dbReference type="Pfam" id="PF01764"/>
    </source>
</evidence>
<dbReference type="InterPro" id="IPR029058">
    <property type="entry name" value="AB_hydrolase_fold"/>
</dbReference>
<dbReference type="InterPro" id="IPR052214">
    <property type="entry name" value="DAG_Lipase-Related"/>
</dbReference>
<dbReference type="STRING" id="554155.C5FKL7"/>
<feature type="region of interest" description="Disordered" evidence="15">
    <location>
        <begin position="1"/>
        <end position="30"/>
    </location>
</feature>
<dbReference type="HOGENOM" id="CLU_001871_0_0_1"/>
<evidence type="ECO:0000256" key="5">
    <source>
        <dbReference type="ARBA" id="ARBA00022692"/>
    </source>
</evidence>
<feature type="domain" description="Fungal lipase-type" evidence="16">
    <location>
        <begin position="804"/>
        <end position="978"/>
    </location>
</feature>
<dbReference type="SUPFAM" id="SSF53474">
    <property type="entry name" value="alpha/beta-Hydrolases"/>
    <property type="match status" value="1"/>
</dbReference>
<dbReference type="PANTHER" id="PTHR45792:SF7">
    <property type="entry name" value="PUTATIVE (AFU_ORTHOLOGUE AFUA_6G02710)-RELATED"/>
    <property type="match status" value="1"/>
</dbReference>
<evidence type="ECO:0000256" key="3">
    <source>
        <dbReference type="ARBA" id="ARBA00022475"/>
    </source>
</evidence>
<dbReference type="Gene3D" id="3.40.50.1820">
    <property type="entry name" value="alpha/beta hydrolase"/>
    <property type="match status" value="1"/>
</dbReference>
<dbReference type="RefSeq" id="XP_002847552.1">
    <property type="nucleotide sequence ID" value="XM_002847506.1"/>
</dbReference>
<reference evidence="18" key="1">
    <citation type="journal article" date="2012" name="MBio">
        <title>Comparative genome analysis of Trichophyton rubrum and related dermatophytes reveals candidate genes involved in infection.</title>
        <authorList>
            <person name="Martinez D.A."/>
            <person name="Oliver B.G."/>
            <person name="Graeser Y."/>
            <person name="Goldberg J.M."/>
            <person name="Li W."/>
            <person name="Martinez-Rossi N.M."/>
            <person name="Monod M."/>
            <person name="Shelest E."/>
            <person name="Barton R.C."/>
            <person name="Birch E."/>
            <person name="Brakhage A.A."/>
            <person name="Chen Z."/>
            <person name="Gurr S.J."/>
            <person name="Heiman D."/>
            <person name="Heitman J."/>
            <person name="Kosti I."/>
            <person name="Rossi A."/>
            <person name="Saif S."/>
            <person name="Samalova M."/>
            <person name="Saunders C.W."/>
            <person name="Shea T."/>
            <person name="Summerbell R.C."/>
            <person name="Xu J."/>
            <person name="Young S."/>
            <person name="Zeng Q."/>
            <person name="Birren B.W."/>
            <person name="Cuomo C.A."/>
            <person name="White T.C."/>
        </authorList>
    </citation>
    <scope>NUCLEOTIDE SEQUENCE [LARGE SCALE GENOMIC DNA]</scope>
    <source>
        <strain evidence="18">ATCC MYA-4605 / CBS 113480</strain>
    </source>
</reference>
<dbReference type="EC" id="3.1.1.116" evidence="14"/>
<keyword evidence="6" id="KW-0479">Metal-binding</keyword>
<feature type="region of interest" description="Disordered" evidence="15">
    <location>
        <begin position="427"/>
        <end position="577"/>
    </location>
</feature>
<dbReference type="GO" id="GO:0016298">
    <property type="term" value="F:lipase activity"/>
    <property type="evidence" value="ECO:0007669"/>
    <property type="project" value="TreeGrafter"/>
</dbReference>
<proteinExistence type="predicted"/>
<dbReference type="OMA" id="SWKVHKG"/>
<evidence type="ECO:0000256" key="8">
    <source>
        <dbReference type="ARBA" id="ARBA00022837"/>
    </source>
</evidence>
<dbReference type="AlphaFoldDB" id="C5FKL7"/>
<evidence type="ECO:0000313" key="17">
    <source>
        <dbReference type="EMBL" id="EEQ30239.1"/>
    </source>
</evidence>
<dbReference type="EMBL" id="DS995703">
    <property type="protein sequence ID" value="EEQ30239.1"/>
    <property type="molecule type" value="Genomic_DNA"/>
</dbReference>
<gene>
    <name evidence="17" type="ORF">MCYG_03058</name>
</gene>
<dbReference type="Pfam" id="PF01764">
    <property type="entry name" value="Lipase_3"/>
    <property type="match status" value="1"/>
</dbReference>
<evidence type="ECO:0000313" key="18">
    <source>
        <dbReference type="Proteomes" id="UP000002035"/>
    </source>
</evidence>
<dbReference type="eggNOG" id="KOG2088">
    <property type="taxonomic scope" value="Eukaryota"/>
</dbReference>
<keyword evidence="3" id="KW-1003">Cell membrane</keyword>
<keyword evidence="10" id="KW-1133">Transmembrane helix</keyword>
<evidence type="ECO:0000256" key="1">
    <source>
        <dbReference type="ARBA" id="ARBA00001913"/>
    </source>
</evidence>
<dbReference type="GO" id="GO:0046340">
    <property type="term" value="P:diacylglycerol catabolic process"/>
    <property type="evidence" value="ECO:0007669"/>
    <property type="project" value="TreeGrafter"/>
</dbReference>
<keyword evidence="5" id="KW-0812">Transmembrane</keyword>
<evidence type="ECO:0000256" key="14">
    <source>
        <dbReference type="ARBA" id="ARBA00026104"/>
    </source>
</evidence>
<feature type="region of interest" description="Disordered" evidence="15">
    <location>
        <begin position="392"/>
        <end position="413"/>
    </location>
</feature>
<dbReference type="Proteomes" id="UP000002035">
    <property type="component" value="Unassembled WGS sequence"/>
</dbReference>
<keyword evidence="7" id="KW-0378">Hydrolase</keyword>
<keyword evidence="18" id="KW-1185">Reference proteome</keyword>
<protein>
    <recommendedName>
        <fullName evidence="14">sn-1-specific diacylglycerol lipase</fullName>
        <ecNumber evidence="14">3.1.1.116</ecNumber>
    </recommendedName>
</protein>
<evidence type="ECO:0000256" key="10">
    <source>
        <dbReference type="ARBA" id="ARBA00022989"/>
    </source>
</evidence>
<name>C5FKL7_ARTOC</name>
<sequence length="1140" mass="124039">MPGHGHPDPASAASVTRWKKPRSDGSPSSTLLPSPVASLISLVTQSTSLSLRLWTYLGSFAINSARATTLTGLELSRAVVEGILIRAGRDVVSRSSDEHGRTEAESLLERSLATLHKTITSASFFASASFHLSSVTLSSVTSFSQTLLSTLDAILGSTESSRAIASIITLIRRELRNPELIPPGETVGVGDLLVGSVGFVLLQRWGRRQTDKETRQHGNEETIWDVVILDNGLRADVVGTHRTTFGEDIDGADSSPLRPSSFLIPDAEGGDESLDTIERGNSSFNHIGHFVPHVSLPADRQHELPDDEIRRYIAEQLPRGCHATIRTDTVTARTITVDVFDSGCVNISPPPGTTKVEERIEPEYNHTITGSDLIGEPLPKHTIVFRTVSSSVQDAELRTPSQVTTPDAQYGWPQADIRENTINSDAKFTSSASIETSPPMKPRPFTRRRRRSTSDTSGSETPRSIGTRSFARITNKVKTNAEEKLGNKSSKRLLKGTSSAAQGNCPVVGSFNENKPRPNNTASGASKEKEKSNISATRGTKVLSDTTNRIRPLSPKKEKSASRKIEREACSSETNPGSSLTCGRYLLREKSSESFIAQTDAYSIRSPEAQPGSPSLSREHIRSNSSLSRARSEKDMPLFFNFTSRPGTPMMSRRNSSKSAVPSIYSIATGSETSLLLAPRTGKSAYDDISALSSLSRTGYVPGLYPSNNLVRNIRRFSRFSSASYGSNFLRIMGISNSSQPRYQDPMDHHEHNSFSDHTGLPTSTILLSSFVDTAGGTNAAGVTSEGFPLVHYLSLDHDSKAAVLTLRGTWGFEDILTDMTCDYDDIYWLGRIYKVHKGMLASARRLLEGGGGKVMATIRSALEEFPDYGVIFCGHSLGGGVAALLATLISHPQHPDLPGPSFVTSSNQAHTGLLPATSNKDTQDIHPQMGQFSLPPGRPVHVYAYGPPAVMSPPLRLATRGLITTIVNGHDVVPTLSLGVLHDFHSVALSFKRDVADAKSQVKARVWDAITRSIANKLYLDNPTSIHASDDLGEDSWAWNTLKSLREGLTATKLLPPGEVFVVETMRVLQRDAFSRDMVTGDGYPRLGRPATRVQLKYIRNVEKRFNEVRFGSGMLLDHSPARYESSLSILARGVLEDE</sequence>
<evidence type="ECO:0000256" key="2">
    <source>
        <dbReference type="ARBA" id="ARBA00004651"/>
    </source>
</evidence>
<feature type="region of interest" description="Disordered" evidence="15">
    <location>
        <begin position="602"/>
        <end position="630"/>
    </location>
</feature>
<dbReference type="GO" id="GO:0046872">
    <property type="term" value="F:metal ion binding"/>
    <property type="evidence" value="ECO:0007669"/>
    <property type="project" value="UniProtKB-KW"/>
</dbReference>
<comment type="catalytic activity">
    <reaction evidence="13">
        <text>a 1,2-diacyl-sn-glycerol + H2O = a 2-acylglycerol + a fatty acid + H(+)</text>
        <dbReference type="Rhea" id="RHEA:33275"/>
        <dbReference type="ChEBI" id="CHEBI:15377"/>
        <dbReference type="ChEBI" id="CHEBI:15378"/>
        <dbReference type="ChEBI" id="CHEBI:17389"/>
        <dbReference type="ChEBI" id="CHEBI:17815"/>
        <dbReference type="ChEBI" id="CHEBI:28868"/>
        <dbReference type="EC" id="3.1.1.116"/>
    </reaction>
    <physiologicalReaction direction="left-to-right" evidence="13">
        <dbReference type="Rhea" id="RHEA:33276"/>
    </physiologicalReaction>
</comment>
<dbReference type="OrthoDB" id="438440at2759"/>
<dbReference type="InterPro" id="IPR002921">
    <property type="entry name" value="Fungal_lipase-type"/>
</dbReference>
<dbReference type="GeneID" id="9225079"/>
<keyword evidence="12" id="KW-0472">Membrane</keyword>
<feature type="compositionally biased region" description="Basic and acidic residues" evidence="15">
    <location>
        <begin position="555"/>
        <end position="570"/>
    </location>
</feature>
<evidence type="ECO:0000256" key="15">
    <source>
        <dbReference type="SAM" id="MobiDB-lite"/>
    </source>
</evidence>
<comment type="subcellular location">
    <subcellularLocation>
        <location evidence="2">Cell membrane</location>
        <topology evidence="2">Multi-pass membrane protein</topology>
    </subcellularLocation>
</comment>
<dbReference type="VEuPathDB" id="FungiDB:MCYG_03058"/>
<evidence type="ECO:0000256" key="9">
    <source>
        <dbReference type="ARBA" id="ARBA00022963"/>
    </source>
</evidence>